<keyword evidence="2" id="KW-1133">Transmembrane helix</keyword>
<feature type="transmembrane region" description="Helical" evidence="2">
    <location>
        <begin position="84"/>
        <end position="107"/>
    </location>
</feature>
<feature type="transmembrane region" description="Helical" evidence="2">
    <location>
        <begin position="128"/>
        <end position="151"/>
    </location>
</feature>
<protein>
    <submittedName>
        <fullName evidence="3">Uncharacterized protein</fullName>
    </submittedName>
</protein>
<evidence type="ECO:0000256" key="2">
    <source>
        <dbReference type="SAM" id="Phobius"/>
    </source>
</evidence>
<name>A0A8F1N7J6_9ROSA</name>
<keyword evidence="2" id="KW-0812">Transmembrane</keyword>
<accession>A0A8F1N7J6</accession>
<geneLocation type="mitochondrion" evidence="3"/>
<keyword evidence="3" id="KW-0496">Mitochondrion</keyword>
<feature type="region of interest" description="Disordered" evidence="1">
    <location>
        <begin position="162"/>
        <end position="183"/>
    </location>
</feature>
<dbReference type="AlphaFoldDB" id="A0A8F1N7J6"/>
<dbReference type="EMBL" id="MW717907">
    <property type="protein sequence ID" value="QWQ49861.1"/>
    <property type="molecule type" value="Genomic_DNA"/>
</dbReference>
<evidence type="ECO:0000256" key="1">
    <source>
        <dbReference type="SAM" id="MobiDB-lite"/>
    </source>
</evidence>
<proteinExistence type="predicted"/>
<feature type="compositionally biased region" description="Polar residues" evidence="1">
    <location>
        <begin position="168"/>
        <end position="182"/>
    </location>
</feature>
<sequence length="326" mass="38115">MAILSTRKPGMAHNMLRSPLHTRVGSSKIMIRNLGYTIFHQKLPTHHMFLVRSFSTESNVIHSFWKRFYGEKSMYLQSFFKRKGYLVAVITLNGASLLILYTLLVYMDQTPQFQVVIQRMECQAIRRLLLWVLPGFCGSSGVLGLVIMMLFKIDKTENAMLPRGTSGEAESSVPNPIQQQPHGAQEIPQDLLWNELEQPLIEEKERTLQLRAKLANRFYFRNQTVPETLRFEHEVQTHVNVEIEVEKRLRMEGYLPREINNSRAEIRELLLYTRKGKPVQEYILEGYLSEMETDFPNSTPFRILKKARDNHNLSLYKPGDFFYKED</sequence>
<keyword evidence="2" id="KW-0472">Membrane</keyword>
<gene>
    <name evidence="3" type="primary">ORF326</name>
</gene>
<organism evidence="3">
    <name type="scientific">Zelkova schneideriana</name>
    <dbReference type="NCBI Taxonomy" id="172643"/>
    <lineage>
        <taxon>Eukaryota</taxon>
        <taxon>Viridiplantae</taxon>
        <taxon>Streptophyta</taxon>
        <taxon>Embryophyta</taxon>
        <taxon>Tracheophyta</taxon>
        <taxon>Spermatophyta</taxon>
        <taxon>Magnoliopsida</taxon>
        <taxon>eudicotyledons</taxon>
        <taxon>Gunneridae</taxon>
        <taxon>Pentapetalae</taxon>
        <taxon>rosids</taxon>
        <taxon>fabids</taxon>
        <taxon>Rosales</taxon>
        <taxon>Ulmaceae</taxon>
        <taxon>Zelkova</taxon>
    </lineage>
</organism>
<evidence type="ECO:0000313" key="3">
    <source>
        <dbReference type="EMBL" id="QWQ49861.1"/>
    </source>
</evidence>
<reference evidence="3" key="1">
    <citation type="submission" date="2021-03" db="EMBL/GenBank/DDBJ databases">
        <authorList>
            <person name="Liu X."/>
        </authorList>
    </citation>
    <scope>NUCLEOTIDE SEQUENCE</scope>
    <source>
        <strain evidence="3">Mt1</strain>
    </source>
</reference>